<protein>
    <submittedName>
        <fullName evidence="2">Uracil-DNA glycosylase</fullName>
    </submittedName>
</protein>
<name>A0ABZ2FXQ7_9SPHN</name>
<evidence type="ECO:0000313" key="3">
    <source>
        <dbReference type="Proteomes" id="UP001382935"/>
    </source>
</evidence>
<sequence>MAALQLAHIAPLTDYVHSLRLRDTNEYPYFDPADGGVNASILFLFEKPGPMTVDKGSLGRVGSGLISRDNDDPTAEATFCFMREAGVPRTSTVTWNTVPGWNGTRRITSSELKAGVRDLSELLALLRKVRTIVLVGRKAERAEASIRELGPYALFRSPHPSPLVRASYPDRWSSIPDLWREAARHAGVWRQEG</sequence>
<dbReference type="SUPFAM" id="SSF52141">
    <property type="entry name" value="Uracil-DNA glycosylase-like"/>
    <property type="match status" value="1"/>
</dbReference>
<dbReference type="Pfam" id="PF03167">
    <property type="entry name" value="UDG"/>
    <property type="match status" value="1"/>
</dbReference>
<gene>
    <name evidence="2" type="ORF">V6R86_01860</name>
</gene>
<organism evidence="2 3">
    <name type="scientific">Sphingomonas kaistensis</name>
    <dbReference type="NCBI Taxonomy" id="298708"/>
    <lineage>
        <taxon>Bacteria</taxon>
        <taxon>Pseudomonadati</taxon>
        <taxon>Pseudomonadota</taxon>
        <taxon>Alphaproteobacteria</taxon>
        <taxon>Sphingomonadales</taxon>
        <taxon>Sphingomonadaceae</taxon>
        <taxon>Sphingomonas</taxon>
    </lineage>
</organism>
<dbReference type="CDD" id="cd10035">
    <property type="entry name" value="UDG_like"/>
    <property type="match status" value="1"/>
</dbReference>
<reference evidence="2 3" key="1">
    <citation type="submission" date="2024-02" db="EMBL/GenBank/DDBJ databases">
        <title>Full genome sequence of Sphingomonas kaistensis.</title>
        <authorList>
            <person name="Poletto B.L."/>
            <person name="Silva G."/>
            <person name="Galante D."/>
            <person name="Campos K.R."/>
            <person name="Santos M.B.N."/>
            <person name="Sacchi C.T."/>
        </authorList>
    </citation>
    <scope>NUCLEOTIDE SEQUENCE [LARGE SCALE GENOMIC DNA]</scope>
    <source>
        <strain evidence="2 3">MA4R</strain>
    </source>
</reference>
<keyword evidence="3" id="KW-1185">Reference proteome</keyword>
<evidence type="ECO:0000259" key="1">
    <source>
        <dbReference type="Pfam" id="PF03167"/>
    </source>
</evidence>
<proteinExistence type="predicted"/>
<dbReference type="InterPro" id="IPR036895">
    <property type="entry name" value="Uracil-DNA_glycosylase-like_sf"/>
</dbReference>
<evidence type="ECO:0000313" key="2">
    <source>
        <dbReference type="EMBL" id="WWM69475.1"/>
    </source>
</evidence>
<feature type="domain" description="Uracil-DNA glycosylase-like" evidence="1">
    <location>
        <begin position="84"/>
        <end position="167"/>
    </location>
</feature>
<dbReference type="InterPro" id="IPR005122">
    <property type="entry name" value="Uracil-DNA_glycosylase-like"/>
</dbReference>
<dbReference type="Proteomes" id="UP001382935">
    <property type="component" value="Chromosome"/>
</dbReference>
<dbReference type="RefSeq" id="WP_338501554.1">
    <property type="nucleotide sequence ID" value="NZ_CP145607.1"/>
</dbReference>
<accession>A0ABZ2FXQ7</accession>
<dbReference type="EMBL" id="CP145607">
    <property type="protein sequence ID" value="WWM69475.1"/>
    <property type="molecule type" value="Genomic_DNA"/>
</dbReference>
<dbReference type="Gene3D" id="3.40.470.10">
    <property type="entry name" value="Uracil-DNA glycosylase-like domain"/>
    <property type="match status" value="1"/>
</dbReference>